<comment type="caution">
    <text evidence="2">The sequence shown here is derived from an EMBL/GenBank/DDBJ whole genome shotgun (WGS) entry which is preliminary data.</text>
</comment>
<dbReference type="Pfam" id="PF13577">
    <property type="entry name" value="SnoaL_4"/>
    <property type="match status" value="1"/>
</dbReference>
<feature type="domain" description="SnoaL-like" evidence="1">
    <location>
        <begin position="11"/>
        <end position="148"/>
    </location>
</feature>
<dbReference type="OrthoDB" id="1492465at2"/>
<keyword evidence="3" id="KW-1185">Reference proteome</keyword>
<organism evidence="2 3">
    <name type="scientific">Nocardioides immobilis</name>
    <dbReference type="NCBI Taxonomy" id="2049295"/>
    <lineage>
        <taxon>Bacteria</taxon>
        <taxon>Bacillati</taxon>
        <taxon>Actinomycetota</taxon>
        <taxon>Actinomycetes</taxon>
        <taxon>Propionibacteriales</taxon>
        <taxon>Nocardioidaceae</taxon>
        <taxon>Nocardioides</taxon>
    </lineage>
</organism>
<gene>
    <name evidence="2" type="ORF">D0Z08_14785</name>
</gene>
<dbReference type="InterPro" id="IPR032710">
    <property type="entry name" value="NTF2-like_dom_sf"/>
</dbReference>
<dbReference type="SUPFAM" id="SSF54427">
    <property type="entry name" value="NTF2-like"/>
    <property type="match status" value="1"/>
</dbReference>
<protein>
    <submittedName>
        <fullName evidence="2">Nuclear transport factor 2 family protein</fullName>
    </submittedName>
</protein>
<name>A0A417Y0R2_9ACTN</name>
<accession>A0A417Y0R2</accession>
<dbReference type="RefSeq" id="WP_118926024.1">
    <property type="nucleotide sequence ID" value="NZ_QXGH01000018.1"/>
</dbReference>
<evidence type="ECO:0000313" key="2">
    <source>
        <dbReference type="EMBL" id="RHW26238.1"/>
    </source>
</evidence>
<reference evidence="2 3" key="1">
    <citation type="submission" date="2018-09" db="EMBL/GenBank/DDBJ databases">
        <title>Genome sequencing of Nocardioides immobilis CCTCC AB 2017083 for comparison to Nocardioides silvaticus.</title>
        <authorList>
            <person name="Li C."/>
            <person name="Wang G."/>
        </authorList>
    </citation>
    <scope>NUCLEOTIDE SEQUENCE [LARGE SCALE GENOMIC DNA]</scope>
    <source>
        <strain evidence="2 3">CCTCC AB 2017083</strain>
    </source>
</reference>
<dbReference type="Gene3D" id="3.10.450.50">
    <property type="match status" value="1"/>
</dbReference>
<evidence type="ECO:0000313" key="3">
    <source>
        <dbReference type="Proteomes" id="UP000283644"/>
    </source>
</evidence>
<evidence type="ECO:0000259" key="1">
    <source>
        <dbReference type="Pfam" id="PF13577"/>
    </source>
</evidence>
<dbReference type="AlphaFoldDB" id="A0A417Y0R2"/>
<sequence>MSTPTGLDLVLSKEAIRDVIYQWSRGVSRKDWDLVRACYTEDGVDLHGSVNGDVSDFIAWMKEYHAPIEQVIFFSTNILIEFVDHDTAFVETYGTSIQRHDATARAAREQFLGAEWADKDVPIVIDFAGRKLDTFVRRDGVWRIAVRKQVYEAVHARAAEPAMQDSPDFRVSRRDADDALFDARVAAGLDRRLSL</sequence>
<dbReference type="EMBL" id="QXGH01000018">
    <property type="protein sequence ID" value="RHW26238.1"/>
    <property type="molecule type" value="Genomic_DNA"/>
</dbReference>
<proteinExistence type="predicted"/>
<dbReference type="InterPro" id="IPR037401">
    <property type="entry name" value="SnoaL-like"/>
</dbReference>
<dbReference type="Proteomes" id="UP000283644">
    <property type="component" value="Unassembled WGS sequence"/>
</dbReference>